<gene>
    <name evidence="2" type="ORF">NPIL_583381</name>
</gene>
<evidence type="ECO:0000256" key="1">
    <source>
        <dbReference type="SAM" id="MobiDB-lite"/>
    </source>
</evidence>
<sequence length="123" mass="13469">MHLGHRCVAKETVPGPGPFSPHRESPVDRPQLLSPLCLDLNSILGVRRTPEKERGIKDRRALGEESERERFSRASIIALKLPLPLKETLTLFYSKGDREGNNAKKGNRGKGSSGNKGGVVSDT</sequence>
<dbReference type="Proteomes" id="UP000887013">
    <property type="component" value="Unassembled WGS sequence"/>
</dbReference>
<protein>
    <submittedName>
        <fullName evidence="2">Uncharacterized protein</fullName>
    </submittedName>
</protein>
<feature type="region of interest" description="Disordered" evidence="1">
    <location>
        <begin position="1"/>
        <end position="30"/>
    </location>
</feature>
<reference evidence="2" key="1">
    <citation type="submission" date="2020-08" db="EMBL/GenBank/DDBJ databases">
        <title>Multicomponent nature underlies the extraordinary mechanical properties of spider dragline silk.</title>
        <authorList>
            <person name="Kono N."/>
            <person name="Nakamura H."/>
            <person name="Mori M."/>
            <person name="Yoshida Y."/>
            <person name="Ohtoshi R."/>
            <person name="Malay A.D."/>
            <person name="Moran D.A.P."/>
            <person name="Tomita M."/>
            <person name="Numata K."/>
            <person name="Arakawa K."/>
        </authorList>
    </citation>
    <scope>NUCLEOTIDE SEQUENCE</scope>
</reference>
<dbReference type="EMBL" id="BMAW01077645">
    <property type="protein sequence ID" value="GFU07365.1"/>
    <property type="molecule type" value="Genomic_DNA"/>
</dbReference>
<keyword evidence="3" id="KW-1185">Reference proteome</keyword>
<accession>A0A8X6UEX2</accession>
<evidence type="ECO:0000313" key="3">
    <source>
        <dbReference type="Proteomes" id="UP000887013"/>
    </source>
</evidence>
<comment type="caution">
    <text evidence="2">The sequence shown here is derived from an EMBL/GenBank/DDBJ whole genome shotgun (WGS) entry which is preliminary data.</text>
</comment>
<feature type="region of interest" description="Disordered" evidence="1">
    <location>
        <begin position="93"/>
        <end position="123"/>
    </location>
</feature>
<proteinExistence type="predicted"/>
<dbReference type="AlphaFoldDB" id="A0A8X6UEX2"/>
<evidence type="ECO:0000313" key="2">
    <source>
        <dbReference type="EMBL" id="GFU07365.1"/>
    </source>
</evidence>
<name>A0A8X6UEX2_NEPPI</name>
<organism evidence="2 3">
    <name type="scientific">Nephila pilipes</name>
    <name type="common">Giant wood spider</name>
    <name type="synonym">Nephila maculata</name>
    <dbReference type="NCBI Taxonomy" id="299642"/>
    <lineage>
        <taxon>Eukaryota</taxon>
        <taxon>Metazoa</taxon>
        <taxon>Ecdysozoa</taxon>
        <taxon>Arthropoda</taxon>
        <taxon>Chelicerata</taxon>
        <taxon>Arachnida</taxon>
        <taxon>Araneae</taxon>
        <taxon>Araneomorphae</taxon>
        <taxon>Entelegynae</taxon>
        <taxon>Araneoidea</taxon>
        <taxon>Nephilidae</taxon>
        <taxon>Nephila</taxon>
    </lineage>
</organism>